<organism evidence="2">
    <name type="scientific">Tanacetum cinerariifolium</name>
    <name type="common">Dalmatian daisy</name>
    <name type="synonym">Chrysanthemum cinerariifolium</name>
    <dbReference type="NCBI Taxonomy" id="118510"/>
    <lineage>
        <taxon>Eukaryota</taxon>
        <taxon>Viridiplantae</taxon>
        <taxon>Streptophyta</taxon>
        <taxon>Embryophyta</taxon>
        <taxon>Tracheophyta</taxon>
        <taxon>Spermatophyta</taxon>
        <taxon>Magnoliopsida</taxon>
        <taxon>eudicotyledons</taxon>
        <taxon>Gunneridae</taxon>
        <taxon>Pentapetalae</taxon>
        <taxon>asterids</taxon>
        <taxon>campanulids</taxon>
        <taxon>Asterales</taxon>
        <taxon>Asteraceae</taxon>
        <taxon>Asteroideae</taxon>
        <taxon>Anthemideae</taxon>
        <taxon>Anthemidinae</taxon>
        <taxon>Tanacetum</taxon>
    </lineage>
</organism>
<feature type="compositionally biased region" description="Basic and acidic residues" evidence="1">
    <location>
        <begin position="27"/>
        <end position="44"/>
    </location>
</feature>
<evidence type="ECO:0000256" key="1">
    <source>
        <dbReference type="SAM" id="MobiDB-lite"/>
    </source>
</evidence>
<evidence type="ECO:0000313" key="2">
    <source>
        <dbReference type="EMBL" id="GFD44664.1"/>
    </source>
</evidence>
<reference evidence="2" key="1">
    <citation type="journal article" date="2019" name="Sci. Rep.">
        <title>Draft genome of Tanacetum cinerariifolium, the natural source of mosquito coil.</title>
        <authorList>
            <person name="Yamashiro T."/>
            <person name="Shiraishi A."/>
            <person name="Satake H."/>
            <person name="Nakayama K."/>
        </authorList>
    </citation>
    <scope>NUCLEOTIDE SEQUENCE</scope>
</reference>
<dbReference type="EMBL" id="BKCJ011628137">
    <property type="protein sequence ID" value="GFD44664.1"/>
    <property type="molecule type" value="Genomic_DNA"/>
</dbReference>
<protein>
    <submittedName>
        <fullName evidence="2">Uncharacterized protein</fullName>
    </submittedName>
</protein>
<accession>A0A699WJR2</accession>
<proteinExistence type="predicted"/>
<feature type="compositionally biased region" description="Polar residues" evidence="1">
    <location>
        <begin position="14"/>
        <end position="26"/>
    </location>
</feature>
<dbReference type="AlphaFoldDB" id="A0A699WJR2"/>
<comment type="caution">
    <text evidence="2">The sequence shown here is derived from an EMBL/GenBank/DDBJ whole genome shotgun (WGS) entry which is preliminary data.</text>
</comment>
<name>A0A699WJR2_TANCI</name>
<feature type="non-terminal residue" evidence="2">
    <location>
        <position position="64"/>
    </location>
</feature>
<sequence length="64" mass="7581">MENLSHYGSDNLAEVNNQEIRVNSANHQERQDDLQKEESRNIDRELALDKEVKELNNIVFKRDQ</sequence>
<gene>
    <name evidence="2" type="ORF">Tci_916633</name>
</gene>
<feature type="region of interest" description="Disordered" evidence="1">
    <location>
        <begin position="1"/>
        <end position="44"/>
    </location>
</feature>